<feature type="compositionally biased region" description="Basic and acidic residues" evidence="2">
    <location>
        <begin position="247"/>
        <end position="257"/>
    </location>
</feature>
<evidence type="ECO:0000256" key="1">
    <source>
        <dbReference type="ARBA" id="ARBA00010216"/>
    </source>
</evidence>
<name>A0AAV9J8G7_9PEZI</name>
<feature type="compositionally biased region" description="Polar residues" evidence="2">
    <location>
        <begin position="259"/>
        <end position="275"/>
    </location>
</feature>
<gene>
    <name evidence="3" type="ORF">LTR36_007990</name>
</gene>
<dbReference type="EMBL" id="JAVFHQ010000053">
    <property type="protein sequence ID" value="KAK4541389.1"/>
    <property type="molecule type" value="Genomic_DNA"/>
</dbReference>
<evidence type="ECO:0008006" key="5">
    <source>
        <dbReference type="Google" id="ProtNLM"/>
    </source>
</evidence>
<dbReference type="GO" id="GO:0072659">
    <property type="term" value="P:protein localization to plasma membrane"/>
    <property type="evidence" value="ECO:0007669"/>
    <property type="project" value="InterPro"/>
</dbReference>
<feature type="region of interest" description="Disordered" evidence="2">
    <location>
        <begin position="631"/>
        <end position="656"/>
    </location>
</feature>
<feature type="region of interest" description="Disordered" evidence="2">
    <location>
        <begin position="936"/>
        <end position="959"/>
    </location>
</feature>
<comment type="similarity">
    <text evidence="1">Belongs to the EFR3 family.</text>
</comment>
<feature type="region of interest" description="Disordered" evidence="2">
    <location>
        <begin position="247"/>
        <end position="292"/>
    </location>
</feature>
<dbReference type="InterPro" id="IPR049150">
    <property type="entry name" value="EFR3_HEAT-like_rpt"/>
</dbReference>
<dbReference type="GO" id="GO:0005886">
    <property type="term" value="C:plasma membrane"/>
    <property type="evidence" value="ECO:0007669"/>
    <property type="project" value="TreeGrafter"/>
</dbReference>
<evidence type="ECO:0000313" key="4">
    <source>
        <dbReference type="Proteomes" id="UP001324427"/>
    </source>
</evidence>
<reference evidence="3 4" key="1">
    <citation type="submission" date="2021-11" db="EMBL/GenBank/DDBJ databases">
        <title>Black yeast isolated from Biological Soil Crust.</title>
        <authorList>
            <person name="Kurbessoian T."/>
        </authorList>
    </citation>
    <scope>NUCLEOTIDE SEQUENCE [LARGE SCALE GENOMIC DNA]</scope>
    <source>
        <strain evidence="3 4">CCFEE 5522</strain>
    </source>
</reference>
<dbReference type="PANTHER" id="PTHR47766:SF1">
    <property type="entry name" value="PROTEIN EFR3"/>
    <property type="match status" value="1"/>
</dbReference>
<evidence type="ECO:0000256" key="2">
    <source>
        <dbReference type="SAM" id="MobiDB-lite"/>
    </source>
</evidence>
<dbReference type="InterPro" id="IPR039786">
    <property type="entry name" value="EFR3"/>
</dbReference>
<organism evidence="3 4">
    <name type="scientific">Oleoguttula mirabilis</name>
    <dbReference type="NCBI Taxonomy" id="1507867"/>
    <lineage>
        <taxon>Eukaryota</taxon>
        <taxon>Fungi</taxon>
        <taxon>Dikarya</taxon>
        <taxon>Ascomycota</taxon>
        <taxon>Pezizomycotina</taxon>
        <taxon>Dothideomycetes</taxon>
        <taxon>Dothideomycetidae</taxon>
        <taxon>Mycosphaerellales</taxon>
        <taxon>Teratosphaeriaceae</taxon>
        <taxon>Oleoguttula</taxon>
    </lineage>
</organism>
<evidence type="ECO:0000313" key="3">
    <source>
        <dbReference type="EMBL" id="KAK4541389.1"/>
    </source>
</evidence>
<dbReference type="Pfam" id="PF21072">
    <property type="entry name" value="EFR3"/>
    <property type="match status" value="1"/>
</dbReference>
<comment type="caution">
    <text evidence="3">The sequence shown here is derived from an EMBL/GenBank/DDBJ whole genome shotgun (WGS) entry which is preliminary data.</text>
</comment>
<keyword evidence="4" id="KW-1185">Reference proteome</keyword>
<proteinExistence type="inferred from homology"/>
<dbReference type="PANTHER" id="PTHR47766">
    <property type="entry name" value="PROTEIN EFR3"/>
    <property type="match status" value="1"/>
</dbReference>
<accession>A0AAV9J8G7</accession>
<feature type="region of interest" description="Disordered" evidence="2">
    <location>
        <begin position="1049"/>
        <end position="1068"/>
    </location>
</feature>
<feature type="compositionally biased region" description="Low complexity" evidence="2">
    <location>
        <begin position="936"/>
        <end position="955"/>
    </location>
</feature>
<sequence length="1096" mass="119147">MTKTHLPAHMDSVRQKCRPKHQLLILKCYPRLPKNSSADVKPNGSELSYLLYYASTRSSKLHKVGAFLERKTASDVYKAQSARVLVTLQLMTALLDNKSVGEGSGFQLIAPYVMRIISGILQNTTDIGLIEATQTTWNVFCKHQDQAILAADHEYRELYELVVGQYAQFAHNGGPKKLGKGTGSVAVQDAIRLRETGLHATKSMLTSDALAFESGRQLLNVTVPAILSNLRGDDAAHVEHLVEVSKRAEDEEKDKVVNRRQSMATVRTQTGTNPDGSAESDPRAAEGTAQHGDEVAEEGVALVALDCLKAVFAMDNRAQVRSAASAVLNYLSELQYYRRPQTSERSQSELSTDSWATKIFELCTAWTPVQDRFILLVTTVETLVRLPLKESDMRQHLLYTSLIDHVLRSDLNLIGLSVMDVLLGLIQQALRVLQLASPPAAAASQSAFSNDEIRPGTSSVSAHMPSEARVRLMERLKSCIADLATHVYYTDQISDMLSAILLRLKPSPAVNGQQNPAAAAAAIEEPKSAVSEAASKISMAARERSSSSSSSGYFSFDTARQVALEMVRDILKVANSTRSQNSGGVSESRNPVSIATWEGTQWLLRDPCAEVRKAYADALITWLELETEKSDFRYNDPKPSPKKKPAEGAANGALSRRAVSNASASNNFKDRQSKKSQQTFLQLLHLANYENALQFAATSESDLVVINTLLTTLVQRLGLNAAASGLPMIFALQEEIARVESPVGKVRIGSLVHGYLWALVEIFDFEHEITGKAILQEIARRKEKSIWVREMQYPPLSLDAISERSASGSTSISHETVAHENLKPFDDRESLVDSILEYYQSSIATPLPAAPGSPGRSFSMNALDRTSSYLSAKQTNDPNLMTRARQDMMATWSRDECLAAMAAMAPKSVSLSGSRSSPAQALAAAAAGHNYRQLLAGANGGAPAPNGNLGTPPNAKQSPQYRQQAFGNLNNRRQRLNSQSPDRRPSASSAGKTSSSAPAKGPMRVEELKRVLANGVFTGLGGGKHIVDDDTTSESVVEVDDADLGSDIGSYRTSLRGGPGRKRPTTKKDLNALLDSIVVEEDGPGLRVAMSKPPYY</sequence>
<feature type="compositionally biased region" description="Low complexity" evidence="2">
    <location>
        <begin position="973"/>
        <end position="1001"/>
    </location>
</feature>
<dbReference type="Proteomes" id="UP001324427">
    <property type="component" value="Unassembled WGS sequence"/>
</dbReference>
<feature type="region of interest" description="Disordered" evidence="2">
    <location>
        <begin position="973"/>
        <end position="1004"/>
    </location>
</feature>
<protein>
    <recommendedName>
        <fullName evidence="5">Protein EFR3</fullName>
    </recommendedName>
</protein>
<dbReference type="AlphaFoldDB" id="A0AAV9J8G7"/>